<evidence type="ECO:0000256" key="1">
    <source>
        <dbReference type="ARBA" id="ARBA00004141"/>
    </source>
</evidence>
<dbReference type="PRINTS" id="PR00237">
    <property type="entry name" value="GPCRRHODOPSN"/>
</dbReference>
<dbReference type="GO" id="GO:0007200">
    <property type="term" value="P:phospholipase C-activating G protein-coupled receptor signaling pathway"/>
    <property type="evidence" value="ECO:0007669"/>
    <property type="project" value="TreeGrafter"/>
</dbReference>
<keyword evidence="6 9" id="KW-0675">Receptor</keyword>
<reference evidence="12" key="2">
    <citation type="submission" date="2025-08" db="UniProtKB">
        <authorList>
            <consortium name="Ensembl"/>
        </authorList>
    </citation>
    <scope>IDENTIFICATION</scope>
</reference>
<evidence type="ECO:0000313" key="12">
    <source>
        <dbReference type="Ensembl" id="ENSPFOP00000013987.2"/>
    </source>
</evidence>
<dbReference type="GO" id="GO:0035025">
    <property type="term" value="P:positive regulation of Rho protein signal transduction"/>
    <property type="evidence" value="ECO:0007669"/>
    <property type="project" value="TreeGrafter"/>
</dbReference>
<keyword evidence="13" id="KW-1185">Reference proteome</keyword>
<comment type="similarity">
    <text evidence="9">Belongs to the G-protein coupled receptor 1 family.</text>
</comment>
<feature type="transmembrane region" description="Helical" evidence="10">
    <location>
        <begin position="122"/>
        <end position="143"/>
    </location>
</feature>
<evidence type="ECO:0000256" key="10">
    <source>
        <dbReference type="SAM" id="Phobius"/>
    </source>
</evidence>
<sequence length="261" mass="29424">CKMGNVTLDPLAGNILNWMNWITIGIGLPLIFIVMIAIVFQVKKGLDAPVYVINLLVSDLIQLGIRIPIDFTRLSEADFTYMKIVYFGIMASVGFMVCISCERYLVVAKPLWYRFRRNIKTYVVVCIVVWVLPFLHPVLGYGIKEYEMASIFFIVFLLLPVPLFIFFLVGTIKALSGALSVPADEKRRIAAIQVVLLINYTLLYLPVIFLLLYDIEALKWNLSCIPYAVGYAGGCLSPFADTILYVLIRKSLLDKCLASLC</sequence>
<dbReference type="Proteomes" id="UP000028760">
    <property type="component" value="Unassembled WGS sequence"/>
</dbReference>
<dbReference type="Gene3D" id="1.20.1070.10">
    <property type="entry name" value="Rhodopsin 7-helix transmembrane proteins"/>
    <property type="match status" value="1"/>
</dbReference>
<keyword evidence="2 9" id="KW-0812">Transmembrane</keyword>
<dbReference type="EMBL" id="AYCK01006200">
    <property type="status" value="NOT_ANNOTATED_CDS"/>
    <property type="molecule type" value="Genomic_DNA"/>
</dbReference>
<dbReference type="InterPro" id="IPR000276">
    <property type="entry name" value="GPCR_Rhodpsn"/>
</dbReference>
<dbReference type="GO" id="GO:0005886">
    <property type="term" value="C:plasma membrane"/>
    <property type="evidence" value="ECO:0007669"/>
    <property type="project" value="TreeGrafter"/>
</dbReference>
<evidence type="ECO:0000256" key="6">
    <source>
        <dbReference type="ARBA" id="ARBA00023170"/>
    </source>
</evidence>
<dbReference type="GeneTree" id="ENSGT00940000164014"/>
<dbReference type="InterPro" id="IPR017452">
    <property type="entry name" value="GPCR_Rhodpsn_7TM"/>
</dbReference>
<dbReference type="PANTHER" id="PTHR24232:SF85">
    <property type="entry name" value="G-PROTEIN COUPLED RECEPTOR 4"/>
    <property type="match status" value="1"/>
</dbReference>
<keyword evidence="3 10" id="KW-1133">Transmembrane helix</keyword>
<evidence type="ECO:0000256" key="5">
    <source>
        <dbReference type="ARBA" id="ARBA00023136"/>
    </source>
</evidence>
<dbReference type="PROSITE" id="PS00237">
    <property type="entry name" value="G_PROTEIN_RECEP_F1_1"/>
    <property type="match status" value="1"/>
</dbReference>
<evidence type="ECO:0000259" key="11">
    <source>
        <dbReference type="PROSITE" id="PS50262"/>
    </source>
</evidence>
<keyword evidence="4 9" id="KW-0297">G-protein coupled receptor</keyword>
<feature type="transmembrane region" description="Helical" evidence="10">
    <location>
        <begin position="51"/>
        <end position="69"/>
    </location>
</feature>
<feature type="transmembrane region" description="Helical" evidence="10">
    <location>
        <begin position="18"/>
        <end position="39"/>
    </location>
</feature>
<dbReference type="SUPFAM" id="SSF81321">
    <property type="entry name" value="Family A G protein-coupled receptor-like"/>
    <property type="match status" value="1"/>
</dbReference>
<evidence type="ECO:0000256" key="8">
    <source>
        <dbReference type="ARBA" id="ARBA00023224"/>
    </source>
</evidence>
<dbReference type="PROSITE" id="PS50262">
    <property type="entry name" value="G_PROTEIN_RECEP_F1_2"/>
    <property type="match status" value="1"/>
</dbReference>
<dbReference type="Ensembl" id="ENSPFOT00000014006.2">
    <property type="protein sequence ID" value="ENSPFOP00000013987.2"/>
    <property type="gene ID" value="ENSPFOG00000013971.2"/>
</dbReference>
<keyword evidence="8 9" id="KW-0807">Transducer</keyword>
<comment type="subcellular location">
    <subcellularLocation>
        <location evidence="1">Membrane</location>
        <topology evidence="1">Multi-pass membrane protein</topology>
    </subcellularLocation>
</comment>
<evidence type="ECO:0000256" key="2">
    <source>
        <dbReference type="ARBA" id="ARBA00022692"/>
    </source>
</evidence>
<feature type="transmembrane region" description="Helical" evidence="10">
    <location>
        <begin position="225"/>
        <end position="248"/>
    </location>
</feature>
<dbReference type="PANTHER" id="PTHR24232">
    <property type="entry name" value="G-PROTEIN COUPLED RECEPTOR"/>
    <property type="match status" value="1"/>
</dbReference>
<reference evidence="12" key="3">
    <citation type="submission" date="2025-09" db="UniProtKB">
        <authorList>
            <consortium name="Ensembl"/>
        </authorList>
    </citation>
    <scope>IDENTIFICATION</scope>
</reference>
<dbReference type="OMA" id="CERYLVI"/>
<feature type="transmembrane region" description="Helical" evidence="10">
    <location>
        <begin position="190"/>
        <end position="213"/>
    </location>
</feature>
<keyword evidence="5 10" id="KW-0472">Membrane</keyword>
<dbReference type="Pfam" id="PF00001">
    <property type="entry name" value="7tm_1"/>
    <property type="match status" value="1"/>
</dbReference>
<feature type="transmembrane region" description="Helical" evidence="10">
    <location>
        <begin position="149"/>
        <end position="169"/>
    </location>
</feature>
<reference evidence="13" key="1">
    <citation type="submission" date="2013-10" db="EMBL/GenBank/DDBJ databases">
        <authorList>
            <person name="Schartl M."/>
            <person name="Warren W."/>
        </authorList>
    </citation>
    <scope>NUCLEOTIDE SEQUENCE [LARGE SCALE GENOMIC DNA]</scope>
    <source>
        <strain evidence="13">female</strain>
    </source>
</reference>
<organism evidence="12 13">
    <name type="scientific">Poecilia formosa</name>
    <name type="common">Amazon molly</name>
    <name type="synonym">Limia formosa</name>
    <dbReference type="NCBI Taxonomy" id="48698"/>
    <lineage>
        <taxon>Eukaryota</taxon>
        <taxon>Metazoa</taxon>
        <taxon>Chordata</taxon>
        <taxon>Craniata</taxon>
        <taxon>Vertebrata</taxon>
        <taxon>Euteleostomi</taxon>
        <taxon>Actinopterygii</taxon>
        <taxon>Neopterygii</taxon>
        <taxon>Teleostei</taxon>
        <taxon>Neoteleostei</taxon>
        <taxon>Acanthomorphata</taxon>
        <taxon>Ovalentaria</taxon>
        <taxon>Atherinomorphae</taxon>
        <taxon>Cyprinodontiformes</taxon>
        <taxon>Poeciliidae</taxon>
        <taxon>Poeciliinae</taxon>
        <taxon>Poecilia</taxon>
    </lineage>
</organism>
<accession>A0A087Y7I4</accession>
<dbReference type="STRING" id="48698.ENSPFOP00000013987"/>
<dbReference type="AlphaFoldDB" id="A0A087Y7I4"/>
<dbReference type="GO" id="GO:0004930">
    <property type="term" value="F:G protein-coupled receptor activity"/>
    <property type="evidence" value="ECO:0007669"/>
    <property type="project" value="UniProtKB-KW"/>
</dbReference>
<evidence type="ECO:0000256" key="3">
    <source>
        <dbReference type="ARBA" id="ARBA00022989"/>
    </source>
</evidence>
<evidence type="ECO:0000313" key="13">
    <source>
        <dbReference type="Proteomes" id="UP000028760"/>
    </source>
</evidence>
<keyword evidence="7" id="KW-0325">Glycoprotein</keyword>
<name>A0A087Y7I4_POEFO</name>
<evidence type="ECO:0000256" key="7">
    <source>
        <dbReference type="ARBA" id="ARBA00023180"/>
    </source>
</evidence>
<proteinExistence type="inferred from homology"/>
<evidence type="ECO:0000256" key="9">
    <source>
        <dbReference type="RuleBase" id="RU000688"/>
    </source>
</evidence>
<feature type="transmembrane region" description="Helical" evidence="10">
    <location>
        <begin position="81"/>
        <end position="101"/>
    </location>
</feature>
<protein>
    <recommendedName>
        <fullName evidence="11">G-protein coupled receptors family 1 profile domain-containing protein</fullName>
    </recommendedName>
</protein>
<feature type="domain" description="G-protein coupled receptors family 1 profile" evidence="11">
    <location>
        <begin position="30"/>
        <end position="241"/>
    </location>
</feature>
<evidence type="ECO:0000256" key="4">
    <source>
        <dbReference type="ARBA" id="ARBA00023040"/>
    </source>
</evidence>